<evidence type="ECO:0000313" key="3">
    <source>
        <dbReference type="Proteomes" id="UP000584642"/>
    </source>
</evidence>
<name>A0ABX2TLA9_9PROT</name>
<gene>
    <name evidence="2" type="ORF">HND93_30855</name>
</gene>
<evidence type="ECO:0000256" key="1">
    <source>
        <dbReference type="SAM" id="Coils"/>
    </source>
</evidence>
<comment type="caution">
    <text evidence="2">The sequence shown here is derived from an EMBL/GenBank/DDBJ whole genome shotgun (WGS) entry which is preliminary data.</text>
</comment>
<sequence>MAEPHVVSALRDKHAEIQGRIREAECELARLRDDLSAVARALIVFDPDFDLRTVRPKRPARRGKWFGPGECARFCYDILRPATAPVTTREIVERAMVAKGLDPADSRTRECVQKTILGTLNKLGEVERLTLDGGAAAWEVR</sequence>
<keyword evidence="3" id="KW-1185">Reference proteome</keyword>
<reference evidence="2 3" key="1">
    <citation type="submission" date="2020-05" db="EMBL/GenBank/DDBJ databases">
        <title>Azospirillum oleiclasticum sp. nov, a nitrogen-fixing and heavy crude oil-emulsifying bacterium isolated from the crude oil of Yumen Oilfield.</title>
        <authorList>
            <person name="Wu D."/>
            <person name="Cai M."/>
            <person name="Zhang X."/>
        </authorList>
    </citation>
    <scope>NUCLEOTIDE SEQUENCE [LARGE SCALE GENOMIC DNA]</scope>
    <source>
        <strain evidence="2 3">ROY-1-1-2</strain>
    </source>
</reference>
<dbReference type="Proteomes" id="UP000584642">
    <property type="component" value="Unassembled WGS sequence"/>
</dbReference>
<proteinExistence type="predicted"/>
<feature type="coiled-coil region" evidence="1">
    <location>
        <begin position="7"/>
        <end position="41"/>
    </location>
</feature>
<evidence type="ECO:0000313" key="2">
    <source>
        <dbReference type="EMBL" id="NYZ24126.1"/>
    </source>
</evidence>
<dbReference type="RefSeq" id="WP_180285901.1">
    <property type="nucleotide sequence ID" value="NZ_JABFDB010000035.1"/>
</dbReference>
<accession>A0ABX2TLA9</accession>
<organism evidence="2 3">
    <name type="scientific">Azospirillum oleiclasticum</name>
    <dbReference type="NCBI Taxonomy" id="2735135"/>
    <lineage>
        <taxon>Bacteria</taxon>
        <taxon>Pseudomonadati</taxon>
        <taxon>Pseudomonadota</taxon>
        <taxon>Alphaproteobacteria</taxon>
        <taxon>Rhodospirillales</taxon>
        <taxon>Azospirillaceae</taxon>
        <taxon>Azospirillum</taxon>
    </lineage>
</organism>
<dbReference type="EMBL" id="JABFDB010000035">
    <property type="protein sequence ID" value="NYZ24126.1"/>
    <property type="molecule type" value="Genomic_DNA"/>
</dbReference>
<keyword evidence="1" id="KW-0175">Coiled coil</keyword>
<protein>
    <submittedName>
        <fullName evidence="2">Uncharacterized protein</fullName>
    </submittedName>
</protein>